<name>A0A0F8Z4D9_9ZZZZ</name>
<accession>A0A0F8Z4D9</accession>
<proteinExistence type="predicted"/>
<evidence type="ECO:0000313" key="1">
    <source>
        <dbReference type="EMBL" id="KKK54916.1"/>
    </source>
</evidence>
<feature type="non-terminal residue" evidence="1">
    <location>
        <position position="143"/>
    </location>
</feature>
<protein>
    <submittedName>
        <fullName evidence="1">Uncharacterized protein</fullName>
    </submittedName>
</protein>
<dbReference type="EMBL" id="LAZR01065753">
    <property type="protein sequence ID" value="KKK54916.1"/>
    <property type="molecule type" value="Genomic_DNA"/>
</dbReference>
<organism evidence="1">
    <name type="scientific">marine sediment metagenome</name>
    <dbReference type="NCBI Taxonomy" id="412755"/>
    <lineage>
        <taxon>unclassified sequences</taxon>
        <taxon>metagenomes</taxon>
        <taxon>ecological metagenomes</taxon>
    </lineage>
</organism>
<reference evidence="1" key="1">
    <citation type="journal article" date="2015" name="Nature">
        <title>Complex archaea that bridge the gap between prokaryotes and eukaryotes.</title>
        <authorList>
            <person name="Spang A."/>
            <person name="Saw J.H."/>
            <person name="Jorgensen S.L."/>
            <person name="Zaremba-Niedzwiedzka K."/>
            <person name="Martijn J."/>
            <person name="Lind A.E."/>
            <person name="van Eijk R."/>
            <person name="Schleper C."/>
            <person name="Guy L."/>
            <person name="Ettema T.J."/>
        </authorList>
    </citation>
    <scope>NUCLEOTIDE SEQUENCE</scope>
</reference>
<comment type="caution">
    <text evidence="1">The sequence shown here is derived from an EMBL/GenBank/DDBJ whole genome shotgun (WGS) entry which is preliminary data.</text>
</comment>
<dbReference type="AlphaFoldDB" id="A0A0F8Z4D9"/>
<sequence>MLVLAGPTEAARSQWSLATGYDPLHAKATYVEASYFGSRWAHWTGYLGSTVGDVQSAVSPRFGAELYQTWLSGRLITGLGVTLASPDSIVATPLRYQLRFGIILSRGLSLELIHESNCSSRCDTSLLRWIPRGPKDKANLGYT</sequence>
<gene>
    <name evidence="1" type="ORF">LCGC14_3079850</name>
</gene>